<feature type="binding site" evidence="3">
    <location>
        <position position="342"/>
    </location>
    <ligand>
        <name>CTP</name>
        <dbReference type="ChEBI" id="CHEBI:37563"/>
    </ligand>
</feature>
<dbReference type="InterPro" id="IPR003382">
    <property type="entry name" value="Flavoprotein"/>
</dbReference>
<reference evidence="7 8" key="1">
    <citation type="submission" date="2011-07" db="EMBL/GenBank/DDBJ databases">
        <title>The complete genome of chromosome of Emticicia oligotrophica DSM 17448.</title>
        <authorList>
            <consortium name="US DOE Joint Genome Institute (JGI-PGF)"/>
            <person name="Lucas S."/>
            <person name="Han J."/>
            <person name="Lapidus A."/>
            <person name="Bruce D."/>
            <person name="Goodwin L."/>
            <person name="Pitluck S."/>
            <person name="Peters L."/>
            <person name="Kyrpides N."/>
            <person name="Mavromatis K."/>
            <person name="Ivanova N."/>
            <person name="Ovchinnikova G."/>
            <person name="Teshima H."/>
            <person name="Detter J.C."/>
            <person name="Tapia R."/>
            <person name="Han C."/>
            <person name="Land M."/>
            <person name="Hauser L."/>
            <person name="Markowitz V."/>
            <person name="Cheng J.-F."/>
            <person name="Hugenholtz P."/>
            <person name="Woyke T."/>
            <person name="Wu D."/>
            <person name="Tindall B."/>
            <person name="Pomrenke H."/>
            <person name="Brambilla E."/>
            <person name="Klenk H.-P."/>
            <person name="Eisen J.A."/>
        </authorList>
    </citation>
    <scope>NUCLEOTIDE SEQUENCE [LARGE SCALE GENOMIC DNA]</scope>
    <source>
        <strain evidence="7 8">DSM 17448</strain>
    </source>
</reference>
<evidence type="ECO:0000259" key="6">
    <source>
        <dbReference type="Pfam" id="PF04127"/>
    </source>
</evidence>
<feature type="region of interest" description="Phosphopantothenoylcysteine decarboxylase" evidence="3">
    <location>
        <begin position="1"/>
        <end position="190"/>
    </location>
</feature>
<keyword evidence="3 4" id="KW-0436">Ligase</keyword>
<dbReference type="EMBL" id="CP002961">
    <property type="protein sequence ID" value="AFK01877.1"/>
    <property type="molecule type" value="Genomic_DNA"/>
</dbReference>
<comment type="function">
    <text evidence="4">Catalyzes two steps in the biosynthesis of coenzyme A. In the first step cysteine is conjugated to 4'-phosphopantothenate to form 4-phosphopantothenoylcysteine, in the latter compound is decarboxylated to form 4'-phosphopantotheine.</text>
</comment>
<evidence type="ECO:0000313" key="8">
    <source>
        <dbReference type="Proteomes" id="UP000002875"/>
    </source>
</evidence>
<comment type="function">
    <text evidence="3">Catalyzes two sequential steps in the biosynthesis of coenzyme A. In the first step cysteine is conjugated to 4'-phosphopantothenate to form 4-phosphopantothenoylcysteine. In the second step the latter compound is decarboxylated to form 4'-phosphopantotheine.</text>
</comment>
<feature type="binding site" evidence="3">
    <location>
        <position position="289"/>
    </location>
    <ligand>
        <name>CTP</name>
        <dbReference type="ChEBI" id="CHEBI:37563"/>
    </ligand>
</feature>
<comment type="pathway">
    <text evidence="3 4">Cofactor biosynthesis; coenzyme A biosynthesis; CoA from (R)-pantothenate: step 3/5.</text>
</comment>
<accession>A0ABM5MXK4</accession>
<dbReference type="PANTHER" id="PTHR14359:SF6">
    <property type="entry name" value="PHOSPHOPANTOTHENOYLCYSTEINE DECARBOXYLASE"/>
    <property type="match status" value="1"/>
</dbReference>
<comment type="cofactor">
    <cofactor evidence="3">
        <name>FMN</name>
        <dbReference type="ChEBI" id="CHEBI:58210"/>
    </cofactor>
    <text evidence="3">Binds 1 FMN per subunit.</text>
</comment>
<comment type="pathway">
    <text evidence="3 4">Cofactor biosynthesis; coenzyme A biosynthesis; CoA from (R)-pantothenate: step 2/5.</text>
</comment>
<evidence type="ECO:0000256" key="3">
    <source>
        <dbReference type="HAMAP-Rule" id="MF_02225"/>
    </source>
</evidence>
<comment type="caution">
    <text evidence="3">Lacks conserved residue(s) required for the propagation of feature annotation.</text>
</comment>
<evidence type="ECO:0000256" key="4">
    <source>
        <dbReference type="RuleBase" id="RU364078"/>
    </source>
</evidence>
<keyword evidence="2 3" id="KW-0456">Lyase</keyword>
<feature type="domain" description="Flavoprotein" evidence="5">
    <location>
        <begin position="6"/>
        <end position="177"/>
    </location>
</feature>
<dbReference type="InterPro" id="IPR035929">
    <property type="entry name" value="CoaB-like_sf"/>
</dbReference>
<comment type="catalytic activity">
    <reaction evidence="3 4">
        <text>(R)-4'-phosphopantothenate + L-cysteine + CTP = N-[(R)-4-phosphopantothenoyl]-L-cysteine + CMP + diphosphate + H(+)</text>
        <dbReference type="Rhea" id="RHEA:19397"/>
        <dbReference type="ChEBI" id="CHEBI:10986"/>
        <dbReference type="ChEBI" id="CHEBI:15378"/>
        <dbReference type="ChEBI" id="CHEBI:33019"/>
        <dbReference type="ChEBI" id="CHEBI:35235"/>
        <dbReference type="ChEBI" id="CHEBI:37563"/>
        <dbReference type="ChEBI" id="CHEBI:59458"/>
        <dbReference type="ChEBI" id="CHEBI:60377"/>
        <dbReference type="EC" id="6.3.2.5"/>
    </reaction>
</comment>
<dbReference type="Proteomes" id="UP000002875">
    <property type="component" value="Chromosome"/>
</dbReference>
<dbReference type="EC" id="6.3.2.5" evidence="3"/>
<comment type="cofactor">
    <cofactor evidence="3">
        <name>Mg(2+)</name>
        <dbReference type="ChEBI" id="CHEBI:18420"/>
    </cofactor>
</comment>
<keyword evidence="1 3" id="KW-0210">Decarboxylase</keyword>
<sequence>MSLKNKKVILGVSGSIAAYKSALLVRLLVKEGAEVKVIMTEAAKDFITPLTLSTLSKKTVISSFTKGNTGEWNNHVELGLWADVMIIAPASANTLAKCAHGIADNLLIATYLSAKCKVFFAPAMDLDMYKHQSTLENLKKLESYGNQIINAEFGELASGLVGEGRLAEPEQIVHELSRYFAGIAILKGKKVLITAGPTQEPIDPVRFISNHSSGKMGFAIAEAFEMAGADVTLVSGPVAIPAPKGVKLEKVQSAQQMFEETTKYFAESEIIILSAAVADYTPLHVADKKIKKKEDVFNIELTKTTDIAATLGMQKKAGQIIVGFALETDNEFENAKGKLERKNFDFVVLNSLQDSGAGFRYDTNKIKIIDREGNIYDFELKSKKEVAQDIIATILQKL</sequence>
<organism evidence="7 8">
    <name type="scientific">Emticicia oligotrophica (strain DSM 17448 / CIP 109782 / MTCC 6937 / GPTSA100-15)</name>
    <dbReference type="NCBI Taxonomy" id="929562"/>
    <lineage>
        <taxon>Bacteria</taxon>
        <taxon>Pseudomonadati</taxon>
        <taxon>Bacteroidota</taxon>
        <taxon>Cytophagia</taxon>
        <taxon>Cytophagales</taxon>
        <taxon>Leadbetterellaceae</taxon>
        <taxon>Emticicia</taxon>
    </lineage>
</organism>
<dbReference type="SUPFAM" id="SSF102645">
    <property type="entry name" value="CoaB-like"/>
    <property type="match status" value="1"/>
</dbReference>
<name>A0ABM5MXK4_EMTOG</name>
<dbReference type="RefSeq" id="WP_015027580.1">
    <property type="nucleotide sequence ID" value="NC_018748.1"/>
</dbReference>
<comment type="similarity">
    <text evidence="3 4">In the N-terminal section; belongs to the HFCD (homo-oligomeric flavin containing Cys decarboxylase) superfamily.</text>
</comment>
<feature type="binding site" evidence="3">
    <location>
        <position position="324"/>
    </location>
    <ligand>
        <name>CTP</name>
        <dbReference type="ChEBI" id="CHEBI:37563"/>
    </ligand>
</feature>
<evidence type="ECO:0000259" key="5">
    <source>
        <dbReference type="Pfam" id="PF02441"/>
    </source>
</evidence>
<dbReference type="InterPro" id="IPR005252">
    <property type="entry name" value="CoaBC"/>
</dbReference>
<comment type="similarity">
    <text evidence="3 4">In the C-terminal section; belongs to the PPC synthetase family.</text>
</comment>
<feature type="domain" description="DNA/pantothenate metabolism flavoprotein C-terminal" evidence="6">
    <location>
        <begin position="186"/>
        <end position="396"/>
    </location>
</feature>
<dbReference type="NCBIfam" id="TIGR00521">
    <property type="entry name" value="coaBC_dfp"/>
    <property type="match status" value="1"/>
</dbReference>
<dbReference type="HAMAP" id="MF_02225">
    <property type="entry name" value="CoaBC"/>
    <property type="match status" value="1"/>
</dbReference>
<dbReference type="GO" id="GO:0016874">
    <property type="term" value="F:ligase activity"/>
    <property type="evidence" value="ECO:0007669"/>
    <property type="project" value="UniProtKB-KW"/>
</dbReference>
<dbReference type="Gene3D" id="3.40.50.10300">
    <property type="entry name" value="CoaB-like"/>
    <property type="match status" value="1"/>
</dbReference>
<comment type="catalytic activity">
    <reaction evidence="3 4">
        <text>N-[(R)-4-phosphopantothenoyl]-L-cysteine + H(+) = (R)-4'-phosphopantetheine + CO2</text>
        <dbReference type="Rhea" id="RHEA:16793"/>
        <dbReference type="ChEBI" id="CHEBI:15378"/>
        <dbReference type="ChEBI" id="CHEBI:16526"/>
        <dbReference type="ChEBI" id="CHEBI:59458"/>
        <dbReference type="ChEBI" id="CHEBI:61723"/>
        <dbReference type="EC" id="4.1.1.36"/>
    </reaction>
</comment>
<feature type="binding site" evidence="3">
    <location>
        <position position="279"/>
    </location>
    <ligand>
        <name>CTP</name>
        <dbReference type="ChEBI" id="CHEBI:37563"/>
    </ligand>
</feature>
<keyword evidence="3 4" id="KW-0285">Flavoprotein</keyword>
<feature type="binding site" evidence="3">
    <location>
        <position position="338"/>
    </location>
    <ligand>
        <name>CTP</name>
        <dbReference type="ChEBI" id="CHEBI:37563"/>
    </ligand>
</feature>
<dbReference type="Gene3D" id="3.40.50.1950">
    <property type="entry name" value="Flavin prenyltransferase-like"/>
    <property type="match status" value="1"/>
</dbReference>
<dbReference type="Pfam" id="PF02441">
    <property type="entry name" value="Flavoprotein"/>
    <property type="match status" value="1"/>
</dbReference>
<dbReference type="InterPro" id="IPR036551">
    <property type="entry name" value="Flavin_trans-like"/>
</dbReference>
<evidence type="ECO:0000256" key="1">
    <source>
        <dbReference type="ARBA" id="ARBA00022793"/>
    </source>
</evidence>
<dbReference type="Pfam" id="PF04127">
    <property type="entry name" value="DFP"/>
    <property type="match status" value="1"/>
</dbReference>
<evidence type="ECO:0000313" key="7">
    <source>
        <dbReference type="EMBL" id="AFK01877.1"/>
    </source>
</evidence>
<dbReference type="PANTHER" id="PTHR14359">
    <property type="entry name" value="HOMO-OLIGOMERIC FLAVIN CONTAINING CYS DECARBOXYLASE FAMILY"/>
    <property type="match status" value="1"/>
</dbReference>
<evidence type="ECO:0000256" key="2">
    <source>
        <dbReference type="ARBA" id="ARBA00023239"/>
    </source>
</evidence>
<dbReference type="InterPro" id="IPR007085">
    <property type="entry name" value="DNA/pantothenate-metab_flavo_C"/>
</dbReference>
<keyword evidence="3" id="KW-0460">Magnesium</keyword>
<keyword evidence="3" id="KW-0511">Multifunctional enzyme</keyword>
<feature type="region of interest" description="Phosphopantothenate--cysteine ligase" evidence="3">
    <location>
        <begin position="191"/>
        <end position="398"/>
    </location>
</feature>
<keyword evidence="3" id="KW-0479">Metal-binding</keyword>
<gene>
    <name evidence="3" type="primary">coaBC</name>
    <name evidence="7" type="ordered locus">Emtol_0725</name>
</gene>
<protein>
    <recommendedName>
        <fullName evidence="3">Coenzyme A biosynthesis bifunctional protein CoaBC</fullName>
    </recommendedName>
    <alternativeName>
        <fullName evidence="3">DNA/pantothenate metabolism flavoprotein</fullName>
    </alternativeName>
    <alternativeName>
        <fullName evidence="3">Phosphopantothenoylcysteine synthetase/decarboxylase</fullName>
        <shortName evidence="3">PPCS-PPCDC</shortName>
    </alternativeName>
    <domain>
        <recommendedName>
            <fullName evidence="3">Phosphopantothenoylcysteine decarboxylase</fullName>
            <shortName evidence="3">PPC decarboxylase</shortName>
            <shortName evidence="3">PPC-DC</shortName>
            <ecNumber evidence="3">4.1.1.36</ecNumber>
        </recommendedName>
        <alternativeName>
            <fullName evidence="3">CoaC</fullName>
        </alternativeName>
    </domain>
    <domain>
        <recommendedName>
            <fullName evidence="3">Phosphopantothenate--cysteine ligase</fullName>
            <ecNumber evidence="3">6.3.2.5</ecNumber>
        </recommendedName>
        <alternativeName>
            <fullName evidence="3">CoaB</fullName>
        </alternativeName>
        <alternativeName>
            <fullName evidence="3">Phosphopantothenoylcysteine synthetase</fullName>
            <shortName evidence="3">PPC synthetase</shortName>
            <shortName evidence="3">PPC-S</shortName>
        </alternativeName>
    </domain>
</protein>
<dbReference type="EC" id="4.1.1.36" evidence="3"/>
<keyword evidence="3 4" id="KW-0288">FMN</keyword>
<keyword evidence="8" id="KW-1185">Reference proteome</keyword>
<proteinExistence type="inferred from homology"/>
<dbReference type="SUPFAM" id="SSF52507">
    <property type="entry name" value="Homo-oligomeric flavin-containing Cys decarboxylases, HFCD"/>
    <property type="match status" value="1"/>
</dbReference>